<dbReference type="RefSeq" id="WP_128762871.1">
    <property type="nucleotide sequence ID" value="NZ_QOVI01000011.1"/>
</dbReference>
<name>A0A4Q0NNB6_9FLAO</name>
<sequence length="467" mass="52128">MKLIIATLLLILTALVNALSAQNLEGTWQADLEVQPGKTLLFIFHITEKDEKLITTIDIPSQGLKELEPLATRVTPNDFVIDGSNLGFKFNGIWDQQANTITGTFQEGLKSKPLILIKKDAVEPVATPKRPQEPSKPYPYAVEEVTIYNADAKVNLAATLTLPVYPNPDRTVVILISGSGPQDRDETYMGHKPFLVLSDYLTRKGIAVLRFDERGVGASTGDFNKATTADFADDVRHLVTYLKNRRDLDFQNIGLIGHSEGAIIAPKVANSTKAVSFVIMLAGTGMTGKQVSLQQALDLRNFAVDEEENYKAYVERAIAIASSGREEDEIKTELRAFYQNSEVLASLLPQHLDKAAFIENLVRSRTNPWIRYFYKYNPADELLKITVPVLALYGSKDTQVRPKYHLQPVKEALENSKSKNHQVVLIPGLNHLFQESETGQIAEYPQIEQTISPIVLEKISRWILNEI</sequence>
<dbReference type="Gene3D" id="3.40.50.1820">
    <property type="entry name" value="alpha/beta hydrolase"/>
    <property type="match status" value="1"/>
</dbReference>
<keyword evidence="4" id="KW-1185">Reference proteome</keyword>
<evidence type="ECO:0000313" key="3">
    <source>
        <dbReference type="EMBL" id="RXG11431.1"/>
    </source>
</evidence>
<organism evidence="3 4">
    <name type="scientific">Leeuwenhoekiella aestuarii</name>
    <dbReference type="NCBI Taxonomy" id="2249426"/>
    <lineage>
        <taxon>Bacteria</taxon>
        <taxon>Pseudomonadati</taxon>
        <taxon>Bacteroidota</taxon>
        <taxon>Flavobacteriia</taxon>
        <taxon>Flavobacteriales</taxon>
        <taxon>Flavobacteriaceae</taxon>
        <taxon>Leeuwenhoekiella</taxon>
    </lineage>
</organism>
<comment type="caution">
    <text evidence="3">The sequence shown here is derived from an EMBL/GenBank/DDBJ whole genome shotgun (WGS) entry which is preliminary data.</text>
</comment>
<protein>
    <recommendedName>
        <fullName evidence="2">Serine aminopeptidase S33 domain-containing protein</fullName>
    </recommendedName>
</protein>
<dbReference type="InterPro" id="IPR029058">
    <property type="entry name" value="AB_hydrolase_fold"/>
</dbReference>
<dbReference type="EMBL" id="QOVI01000011">
    <property type="protein sequence ID" value="RXG11431.1"/>
    <property type="molecule type" value="Genomic_DNA"/>
</dbReference>
<evidence type="ECO:0000259" key="2">
    <source>
        <dbReference type="Pfam" id="PF12146"/>
    </source>
</evidence>
<dbReference type="SUPFAM" id="SSF53474">
    <property type="entry name" value="alpha/beta-Hydrolases"/>
    <property type="match status" value="1"/>
</dbReference>
<dbReference type="AlphaFoldDB" id="A0A4Q0NNB6"/>
<dbReference type="InterPro" id="IPR053145">
    <property type="entry name" value="AB_hydrolase_Est10"/>
</dbReference>
<dbReference type="Proteomes" id="UP000289821">
    <property type="component" value="Unassembled WGS sequence"/>
</dbReference>
<feature type="chain" id="PRO_5020426143" description="Serine aminopeptidase S33 domain-containing protein" evidence="1">
    <location>
        <begin position="22"/>
        <end position="467"/>
    </location>
</feature>
<dbReference type="GO" id="GO:0052689">
    <property type="term" value="F:carboxylic ester hydrolase activity"/>
    <property type="evidence" value="ECO:0007669"/>
    <property type="project" value="TreeGrafter"/>
</dbReference>
<accession>A0A4Q0NNB6</accession>
<dbReference type="InterPro" id="IPR022742">
    <property type="entry name" value="Hydrolase_4"/>
</dbReference>
<proteinExistence type="predicted"/>
<feature type="signal peptide" evidence="1">
    <location>
        <begin position="1"/>
        <end position="21"/>
    </location>
</feature>
<reference evidence="3 4" key="1">
    <citation type="submission" date="2018-07" db="EMBL/GenBank/DDBJ databases">
        <title>Leeuwenhoekiella genomics.</title>
        <authorList>
            <person name="Tahon G."/>
            <person name="Willems A."/>
        </authorList>
    </citation>
    <scope>NUCLEOTIDE SEQUENCE [LARGE SCALE GENOMIC DNA]</scope>
    <source>
        <strain evidence="3 4">R-50232</strain>
    </source>
</reference>
<dbReference type="PANTHER" id="PTHR43265">
    <property type="entry name" value="ESTERASE ESTD"/>
    <property type="match status" value="1"/>
</dbReference>
<gene>
    <name evidence="3" type="ORF">DSM04_11142</name>
</gene>
<keyword evidence="1" id="KW-0732">Signal</keyword>
<evidence type="ECO:0000256" key="1">
    <source>
        <dbReference type="SAM" id="SignalP"/>
    </source>
</evidence>
<evidence type="ECO:0000313" key="4">
    <source>
        <dbReference type="Proteomes" id="UP000289821"/>
    </source>
</evidence>
<dbReference type="Pfam" id="PF12146">
    <property type="entry name" value="Hydrolase_4"/>
    <property type="match status" value="1"/>
</dbReference>
<feature type="domain" description="Serine aminopeptidase S33" evidence="2">
    <location>
        <begin position="197"/>
        <end position="289"/>
    </location>
</feature>
<dbReference type="PANTHER" id="PTHR43265:SF1">
    <property type="entry name" value="ESTERASE ESTD"/>
    <property type="match status" value="1"/>
</dbReference>